<reference evidence="6 7" key="1">
    <citation type="submission" date="2017-10" db="EMBL/GenBank/DDBJ databases">
        <authorList>
            <person name="Banno H."/>
            <person name="Chua N.-H."/>
        </authorList>
    </citation>
    <scope>NUCLEOTIDE SEQUENCE [LARGE SCALE GENOMIC DNA]</scope>
    <source>
        <strain evidence="6 7">YW11</strain>
    </source>
</reference>
<evidence type="ECO:0000313" key="7">
    <source>
        <dbReference type="Proteomes" id="UP000223527"/>
    </source>
</evidence>
<dbReference type="Gene3D" id="3.40.50.720">
    <property type="entry name" value="NAD(P)-binding Rossmann-like Domain"/>
    <property type="match status" value="2"/>
</dbReference>
<keyword evidence="7" id="KW-1185">Reference proteome</keyword>
<dbReference type="Proteomes" id="UP000223527">
    <property type="component" value="Unassembled WGS sequence"/>
</dbReference>
<dbReference type="EMBL" id="PDNU01000087">
    <property type="protein sequence ID" value="PHK92914.1"/>
    <property type="molecule type" value="Genomic_DNA"/>
</dbReference>
<evidence type="ECO:0000259" key="5">
    <source>
        <dbReference type="PROSITE" id="PS51387"/>
    </source>
</evidence>
<evidence type="ECO:0000256" key="4">
    <source>
        <dbReference type="RuleBase" id="RU003719"/>
    </source>
</evidence>
<comment type="caution">
    <text evidence="6">The sequence shown here is derived from an EMBL/GenBank/DDBJ whole genome shotgun (WGS) entry which is preliminary data.</text>
</comment>
<organism evidence="6 7">
    <name type="scientific">Teichococcus rhizosphaerae</name>
    <dbReference type="NCBI Taxonomy" id="1335062"/>
    <lineage>
        <taxon>Bacteria</taxon>
        <taxon>Pseudomonadati</taxon>
        <taxon>Pseudomonadota</taxon>
        <taxon>Alphaproteobacteria</taxon>
        <taxon>Acetobacterales</taxon>
        <taxon>Roseomonadaceae</taxon>
        <taxon>Roseomonas</taxon>
    </lineage>
</organism>
<dbReference type="PROSITE" id="PS51387">
    <property type="entry name" value="FAD_PCMH"/>
    <property type="match status" value="1"/>
</dbReference>
<keyword evidence="2 4" id="KW-0560">Oxidoreductase</keyword>
<dbReference type="InterPro" id="IPR016166">
    <property type="entry name" value="FAD-bd_PCMH"/>
</dbReference>
<evidence type="ECO:0000256" key="3">
    <source>
        <dbReference type="ARBA" id="ARBA00023027"/>
    </source>
</evidence>
<evidence type="ECO:0000256" key="2">
    <source>
        <dbReference type="ARBA" id="ARBA00023002"/>
    </source>
</evidence>
<feature type="domain" description="FAD-binding PCMH-type" evidence="5">
    <location>
        <begin position="22"/>
        <end position="226"/>
    </location>
</feature>
<dbReference type="InterPro" id="IPR050857">
    <property type="entry name" value="D-2-hydroxyacid_DH"/>
</dbReference>
<dbReference type="CDD" id="cd12169">
    <property type="entry name" value="PGDH_like_1"/>
    <property type="match status" value="1"/>
</dbReference>
<dbReference type="OrthoDB" id="9793626at2"/>
<protein>
    <submittedName>
        <fullName evidence="6">3-phosphoglycerate dehydrogenase</fullName>
    </submittedName>
</protein>
<gene>
    <name evidence="6" type="ORF">CR162_21385</name>
</gene>
<comment type="similarity">
    <text evidence="1 4">Belongs to the D-isomer specific 2-hydroxyacid dehydrogenase family.</text>
</comment>
<dbReference type="GO" id="GO:0016616">
    <property type="term" value="F:oxidoreductase activity, acting on the CH-OH group of donors, NAD or NADP as acceptor"/>
    <property type="evidence" value="ECO:0007669"/>
    <property type="project" value="InterPro"/>
</dbReference>
<dbReference type="AlphaFoldDB" id="A0A2C7A7B1"/>
<dbReference type="InterPro" id="IPR006139">
    <property type="entry name" value="D-isomer_2_OHA_DH_cat_dom"/>
</dbReference>
<keyword evidence="3" id="KW-0520">NAD</keyword>
<dbReference type="InterPro" id="IPR006140">
    <property type="entry name" value="D-isomer_DH_NAD-bd"/>
</dbReference>
<dbReference type="GO" id="GO:0071949">
    <property type="term" value="F:FAD binding"/>
    <property type="evidence" value="ECO:0007669"/>
    <property type="project" value="InterPro"/>
</dbReference>
<dbReference type="PANTHER" id="PTHR42789">
    <property type="entry name" value="D-ISOMER SPECIFIC 2-HYDROXYACID DEHYDROGENASE FAMILY PROTEIN (AFU_ORTHOLOGUE AFUA_6G10090)"/>
    <property type="match status" value="1"/>
</dbReference>
<dbReference type="PANTHER" id="PTHR42789:SF1">
    <property type="entry name" value="D-ISOMER SPECIFIC 2-HYDROXYACID DEHYDROGENASE FAMILY PROTEIN (AFU_ORTHOLOGUE AFUA_6G10090)"/>
    <property type="match status" value="1"/>
</dbReference>
<dbReference type="SUPFAM" id="SSF52283">
    <property type="entry name" value="Formate/glycerate dehydrogenase catalytic domain-like"/>
    <property type="match status" value="1"/>
</dbReference>
<name>A0A2C7A7B1_9PROT</name>
<dbReference type="Pfam" id="PF02826">
    <property type="entry name" value="2-Hacid_dh_C"/>
    <property type="match status" value="1"/>
</dbReference>
<dbReference type="Pfam" id="PF00389">
    <property type="entry name" value="2-Hacid_dh"/>
    <property type="match status" value="1"/>
</dbReference>
<sequence>MRIAIIDDYSRAFANLRCAAKLGGHRLDIFHDAPRDADELAARLAEAEAVLLTQQRTALPRAILERLPRLRLISQTGRNVDHIDIAACRALGITVCAGGGGGVEATAELTWALILAALRHIPEEVQRLRSGQWQGSLGTGVSGRVLGLYGLGRIGGRVARVGEAFGMRILCWGREGTRERAAAAGYAVADSRESFFAESDVLSLHIRLTPDTRGVVTAADLARMKPGALLVNTSRALIIEAGALEAALRQGRPGRAAVDVYEEEPVLGGHHPLLAQPNALCTPHLGYVEEATYETLYDTAVEQILAFEAGRPVNLLEPTPG</sequence>
<evidence type="ECO:0000313" key="6">
    <source>
        <dbReference type="EMBL" id="PHK92914.1"/>
    </source>
</evidence>
<dbReference type="GO" id="GO:0051287">
    <property type="term" value="F:NAD binding"/>
    <property type="evidence" value="ECO:0007669"/>
    <property type="project" value="InterPro"/>
</dbReference>
<evidence type="ECO:0000256" key="1">
    <source>
        <dbReference type="ARBA" id="ARBA00005854"/>
    </source>
</evidence>
<dbReference type="InterPro" id="IPR036291">
    <property type="entry name" value="NAD(P)-bd_dom_sf"/>
</dbReference>
<proteinExistence type="inferred from homology"/>
<dbReference type="SUPFAM" id="SSF51735">
    <property type="entry name" value="NAD(P)-binding Rossmann-fold domains"/>
    <property type="match status" value="1"/>
</dbReference>
<dbReference type="RefSeq" id="WP_099097503.1">
    <property type="nucleotide sequence ID" value="NZ_PDNU01000087.1"/>
</dbReference>
<accession>A0A2C7A7B1</accession>